<feature type="compositionally biased region" description="Basic and acidic residues" evidence="1">
    <location>
        <begin position="40"/>
        <end position="68"/>
    </location>
</feature>
<accession>A0ABS8UT78</accession>
<feature type="non-terminal residue" evidence="2">
    <location>
        <position position="1"/>
    </location>
</feature>
<sequence length="171" mass="19204">PGGDNNDQDMLNRNKQERGKEYGENKENNNITRATNSRSTTDRNRGGKLQRWDRKREGEGRDTYKEDLGVDTGQEVQERAGDSRGTVLDKGISAAQRDISPLKKLPTIVSHQEGEVEFTREENENIKHEDGGLDAGKSNTKGRRNKRKSGEALQPTRIIPKRGEKSITSLC</sequence>
<gene>
    <name evidence="2" type="ORF">HAX54_020845</name>
</gene>
<dbReference type="EMBL" id="JACEIK010002500">
    <property type="protein sequence ID" value="MCD9561563.1"/>
    <property type="molecule type" value="Genomic_DNA"/>
</dbReference>
<evidence type="ECO:0000313" key="2">
    <source>
        <dbReference type="EMBL" id="MCD9561563.1"/>
    </source>
</evidence>
<dbReference type="Proteomes" id="UP000823775">
    <property type="component" value="Unassembled WGS sequence"/>
</dbReference>
<comment type="caution">
    <text evidence="2">The sequence shown here is derived from an EMBL/GenBank/DDBJ whole genome shotgun (WGS) entry which is preliminary data.</text>
</comment>
<keyword evidence="3" id="KW-1185">Reference proteome</keyword>
<feature type="compositionally biased region" description="Basic and acidic residues" evidence="1">
    <location>
        <begin position="115"/>
        <end position="131"/>
    </location>
</feature>
<evidence type="ECO:0000256" key="1">
    <source>
        <dbReference type="SAM" id="MobiDB-lite"/>
    </source>
</evidence>
<reference evidence="2 3" key="1">
    <citation type="journal article" date="2021" name="BMC Genomics">
        <title>Datura genome reveals duplications of psychoactive alkaloid biosynthetic genes and high mutation rate following tissue culture.</title>
        <authorList>
            <person name="Rajewski A."/>
            <person name="Carter-House D."/>
            <person name="Stajich J."/>
            <person name="Litt A."/>
        </authorList>
    </citation>
    <scope>NUCLEOTIDE SEQUENCE [LARGE SCALE GENOMIC DNA]</scope>
    <source>
        <strain evidence="2">AR-01</strain>
    </source>
</reference>
<feature type="region of interest" description="Disordered" evidence="1">
    <location>
        <begin position="115"/>
        <end position="171"/>
    </location>
</feature>
<organism evidence="2 3">
    <name type="scientific">Datura stramonium</name>
    <name type="common">Jimsonweed</name>
    <name type="synonym">Common thornapple</name>
    <dbReference type="NCBI Taxonomy" id="4076"/>
    <lineage>
        <taxon>Eukaryota</taxon>
        <taxon>Viridiplantae</taxon>
        <taxon>Streptophyta</taxon>
        <taxon>Embryophyta</taxon>
        <taxon>Tracheophyta</taxon>
        <taxon>Spermatophyta</taxon>
        <taxon>Magnoliopsida</taxon>
        <taxon>eudicotyledons</taxon>
        <taxon>Gunneridae</taxon>
        <taxon>Pentapetalae</taxon>
        <taxon>asterids</taxon>
        <taxon>lamiids</taxon>
        <taxon>Solanales</taxon>
        <taxon>Solanaceae</taxon>
        <taxon>Solanoideae</taxon>
        <taxon>Datureae</taxon>
        <taxon>Datura</taxon>
    </lineage>
</organism>
<name>A0ABS8UT78_DATST</name>
<protein>
    <submittedName>
        <fullName evidence="2">Uncharacterized protein</fullName>
    </submittedName>
</protein>
<evidence type="ECO:0000313" key="3">
    <source>
        <dbReference type="Proteomes" id="UP000823775"/>
    </source>
</evidence>
<feature type="region of interest" description="Disordered" evidence="1">
    <location>
        <begin position="1"/>
        <end position="87"/>
    </location>
</feature>
<proteinExistence type="predicted"/>
<feature type="compositionally biased region" description="Basic and acidic residues" evidence="1">
    <location>
        <begin position="10"/>
        <end position="27"/>
    </location>
</feature>